<proteinExistence type="predicted"/>
<evidence type="ECO:0000313" key="1">
    <source>
        <dbReference type="EMBL" id="RFM23642.1"/>
    </source>
</evidence>
<dbReference type="Proteomes" id="UP000266389">
    <property type="component" value="Unassembled WGS sequence"/>
</dbReference>
<sequence>MPVFYNAHFFLSFRAQRGIHIVWMLHYADASFSMTAVSFRTQRGIHIAWMLHYADASFSMTAVSFRTQ</sequence>
<accession>A0A395LYS8</accession>
<dbReference type="AlphaFoldDB" id="A0A395LYS8"/>
<organism evidence="1 2">
    <name type="scientific">Candidatus Thermochlorobacter aerophilus</name>
    <dbReference type="NCBI Taxonomy" id="1868324"/>
    <lineage>
        <taxon>Bacteria</taxon>
        <taxon>Pseudomonadati</taxon>
        <taxon>Chlorobiota</taxon>
        <taxon>Chlorobiia</taxon>
        <taxon>Chlorobiales</taxon>
        <taxon>Candidatus Thermochlorobacteriaceae</taxon>
        <taxon>Candidatus Thermochlorobacter</taxon>
    </lineage>
</organism>
<reference evidence="1 2" key="1">
    <citation type="journal article" date="2011" name="ISME J.">
        <title>Community ecology of hot spring cyanobacterial mats: predominant populations and their functional potential.</title>
        <authorList>
            <person name="Klatt C.G."/>
            <person name="Wood J.M."/>
            <person name="Rusch D.B."/>
            <person name="Bateson M.M."/>
            <person name="Hamamura N."/>
            <person name="Heidelberg J.F."/>
            <person name="Grossman A.R."/>
            <person name="Bhaya D."/>
            <person name="Cohan F.M."/>
            <person name="Kuhl M."/>
            <person name="Bryant D.A."/>
            <person name="Ward D.M."/>
        </authorList>
    </citation>
    <scope>NUCLEOTIDE SEQUENCE [LARGE SCALE GENOMIC DNA]</scope>
    <source>
        <strain evidence="1">OS</strain>
    </source>
</reference>
<comment type="caution">
    <text evidence="1">The sequence shown here is derived from an EMBL/GenBank/DDBJ whole genome shotgun (WGS) entry which is preliminary data.</text>
</comment>
<gene>
    <name evidence="1" type="ORF">D0433_09740</name>
</gene>
<dbReference type="EMBL" id="PHFL01000060">
    <property type="protein sequence ID" value="RFM23642.1"/>
    <property type="molecule type" value="Genomic_DNA"/>
</dbReference>
<name>A0A395LYS8_9BACT</name>
<protein>
    <submittedName>
        <fullName evidence="1">Uncharacterized protein</fullName>
    </submittedName>
</protein>
<evidence type="ECO:0000313" key="2">
    <source>
        <dbReference type="Proteomes" id="UP000266389"/>
    </source>
</evidence>